<dbReference type="Pfam" id="PF00085">
    <property type="entry name" value="Thioredoxin"/>
    <property type="match status" value="1"/>
</dbReference>
<reference evidence="9 10" key="1">
    <citation type="submission" date="2016-07" db="EMBL/GenBank/DDBJ databases">
        <title>Revisiting the taxonomy of the Elizabethkingia Genus using Whole-Genome Sequencing, Optical Mapping, and MALDI-TOF, along with proposal of three novel Elizabethkingia species: Elizabethkingia bruuniana sp. nov., Elizabethkingia ursingii sp. nov., and Elizabethkingia occulta sp. nov.</title>
        <authorList>
            <person name="Nicholson A.C."/>
        </authorList>
    </citation>
    <scope>NUCLEOTIDE SEQUENCE [LARGE SCALE GENOMIC DNA]</scope>
    <source>
        <strain evidence="9 10">F3201</strain>
    </source>
</reference>
<accession>A0AAU8URW0</accession>
<dbReference type="PIRSF" id="PIRSF000077">
    <property type="entry name" value="Thioredoxin"/>
    <property type="match status" value="1"/>
</dbReference>
<evidence type="ECO:0000256" key="4">
    <source>
        <dbReference type="ARBA" id="ARBA00023157"/>
    </source>
</evidence>
<evidence type="ECO:0000256" key="5">
    <source>
        <dbReference type="ARBA" id="ARBA00023284"/>
    </source>
</evidence>
<keyword evidence="4 7" id="KW-1015">Disulfide bond</keyword>
<dbReference type="EMBL" id="CP016374">
    <property type="protein sequence ID" value="AQX00187.1"/>
    <property type="molecule type" value="Genomic_DNA"/>
</dbReference>
<evidence type="ECO:0000256" key="3">
    <source>
        <dbReference type="ARBA" id="ARBA00022982"/>
    </source>
</evidence>
<keyword evidence="5 7" id="KW-0676">Redox-active center</keyword>
<dbReference type="Proteomes" id="UP000190848">
    <property type="component" value="Chromosome"/>
</dbReference>
<evidence type="ECO:0000313" key="9">
    <source>
        <dbReference type="EMBL" id="AQX00187.1"/>
    </source>
</evidence>
<dbReference type="PRINTS" id="PR00421">
    <property type="entry name" value="THIOREDOXIN"/>
</dbReference>
<evidence type="ECO:0000313" key="10">
    <source>
        <dbReference type="Proteomes" id="UP000190848"/>
    </source>
</evidence>
<dbReference type="Gene3D" id="3.40.30.10">
    <property type="entry name" value="Glutaredoxin"/>
    <property type="match status" value="1"/>
</dbReference>
<dbReference type="InterPro" id="IPR013766">
    <property type="entry name" value="Thioredoxin_domain"/>
</dbReference>
<comment type="similarity">
    <text evidence="1 6">Belongs to the thioredoxin family.</text>
</comment>
<evidence type="ECO:0000256" key="7">
    <source>
        <dbReference type="PIRSR" id="PIRSR000077-4"/>
    </source>
</evidence>
<dbReference type="GO" id="GO:0045454">
    <property type="term" value="P:cell redox homeostasis"/>
    <property type="evidence" value="ECO:0007669"/>
    <property type="project" value="TreeGrafter"/>
</dbReference>
<sequence length="103" mass="12256">MNNTDNKIQEIDSLTLLQFYAEWCYPCKMMMPVVNTLKNKLENWLNVHQVDVDEEQNMAIQYRVRAVPTFVVLKNNQEVWRNSGVLSENQLEEQLKALRWQVV</sequence>
<proteinExistence type="inferred from homology"/>
<evidence type="ECO:0000256" key="1">
    <source>
        <dbReference type="ARBA" id="ARBA00008987"/>
    </source>
</evidence>
<protein>
    <recommendedName>
        <fullName evidence="6">Thioredoxin</fullName>
    </recommendedName>
</protein>
<dbReference type="GO" id="GO:0015035">
    <property type="term" value="F:protein-disulfide reductase activity"/>
    <property type="evidence" value="ECO:0007669"/>
    <property type="project" value="InterPro"/>
</dbReference>
<dbReference type="GO" id="GO:0005829">
    <property type="term" value="C:cytosol"/>
    <property type="evidence" value="ECO:0007669"/>
    <property type="project" value="TreeGrafter"/>
</dbReference>
<feature type="disulfide bond" description="Redox-active" evidence="7">
    <location>
        <begin position="24"/>
        <end position="27"/>
    </location>
</feature>
<dbReference type="CDD" id="cd02947">
    <property type="entry name" value="TRX_family"/>
    <property type="match status" value="1"/>
</dbReference>
<gene>
    <name evidence="9" type="ORF">BBD32_01255</name>
</gene>
<dbReference type="PANTHER" id="PTHR45663:SF11">
    <property type="entry name" value="GEO12009P1"/>
    <property type="match status" value="1"/>
</dbReference>
<feature type="domain" description="Thioredoxin" evidence="8">
    <location>
        <begin position="1"/>
        <end position="100"/>
    </location>
</feature>
<organism evidence="9 10">
    <name type="scientific">Elizabethkingia anophelis</name>
    <dbReference type="NCBI Taxonomy" id="1117645"/>
    <lineage>
        <taxon>Bacteria</taxon>
        <taxon>Pseudomonadati</taxon>
        <taxon>Bacteroidota</taxon>
        <taxon>Flavobacteriia</taxon>
        <taxon>Flavobacteriales</taxon>
        <taxon>Weeksellaceae</taxon>
        <taxon>Elizabethkingia</taxon>
    </lineage>
</organism>
<dbReference type="AlphaFoldDB" id="A0AAU8URW0"/>
<dbReference type="InterPro" id="IPR036249">
    <property type="entry name" value="Thioredoxin-like_sf"/>
</dbReference>
<evidence type="ECO:0000256" key="2">
    <source>
        <dbReference type="ARBA" id="ARBA00022448"/>
    </source>
</evidence>
<keyword evidence="2" id="KW-0813">Transport</keyword>
<dbReference type="InterPro" id="IPR005746">
    <property type="entry name" value="Thioredoxin"/>
</dbReference>
<keyword evidence="3" id="KW-0249">Electron transport</keyword>
<evidence type="ECO:0000256" key="6">
    <source>
        <dbReference type="PIRNR" id="PIRNR000077"/>
    </source>
</evidence>
<dbReference type="PANTHER" id="PTHR45663">
    <property type="entry name" value="GEO12009P1"/>
    <property type="match status" value="1"/>
</dbReference>
<dbReference type="SUPFAM" id="SSF52833">
    <property type="entry name" value="Thioredoxin-like"/>
    <property type="match status" value="1"/>
</dbReference>
<dbReference type="PROSITE" id="PS51352">
    <property type="entry name" value="THIOREDOXIN_2"/>
    <property type="match status" value="1"/>
</dbReference>
<dbReference type="RefSeq" id="WP_078394791.1">
    <property type="nucleotide sequence ID" value="NZ_CP016374.1"/>
</dbReference>
<evidence type="ECO:0000259" key="8">
    <source>
        <dbReference type="PROSITE" id="PS51352"/>
    </source>
</evidence>
<name>A0AAU8URW0_9FLAO</name>